<keyword evidence="1" id="KW-0560">Oxidoreductase</keyword>
<dbReference type="KEGG" id="aalt:CC77DRAFT_1068311"/>
<dbReference type="InterPro" id="IPR036291">
    <property type="entry name" value="NAD(P)-bd_dom_sf"/>
</dbReference>
<proteinExistence type="inferred from homology"/>
<evidence type="ECO:0000256" key="2">
    <source>
        <dbReference type="ARBA" id="ARBA00023445"/>
    </source>
</evidence>
<evidence type="ECO:0000313" key="4">
    <source>
        <dbReference type="EMBL" id="OAG25695.1"/>
    </source>
</evidence>
<name>A0A177E128_ALTAL</name>
<comment type="similarity">
    <text evidence="2">Belongs to the NAD(P)-dependent epimerase/dehydratase family. Dihydroflavonol-4-reductase subfamily.</text>
</comment>
<dbReference type="Gene3D" id="3.40.50.720">
    <property type="entry name" value="NAD(P)-binding Rossmann-like Domain"/>
    <property type="match status" value="1"/>
</dbReference>
<accession>A0A177E128</accession>
<dbReference type="PANTHER" id="PTHR10366">
    <property type="entry name" value="NAD DEPENDENT EPIMERASE/DEHYDRATASE"/>
    <property type="match status" value="1"/>
</dbReference>
<evidence type="ECO:0000313" key="5">
    <source>
        <dbReference type="Proteomes" id="UP000077248"/>
    </source>
</evidence>
<dbReference type="Proteomes" id="UP000077248">
    <property type="component" value="Unassembled WGS sequence"/>
</dbReference>
<dbReference type="AlphaFoldDB" id="A0A177E128"/>
<dbReference type="STRING" id="5599.A0A177E128"/>
<dbReference type="GO" id="GO:0016616">
    <property type="term" value="F:oxidoreductase activity, acting on the CH-OH group of donors, NAD or NADP as acceptor"/>
    <property type="evidence" value="ECO:0007669"/>
    <property type="project" value="TreeGrafter"/>
</dbReference>
<evidence type="ECO:0000256" key="1">
    <source>
        <dbReference type="ARBA" id="ARBA00023002"/>
    </source>
</evidence>
<sequence>MSQSLVFITGSTGFIGSHVVIQTLEAGYKVRLSVRKEPQIEGLKKLFSKHISNVDFVVIPDLSISSAFDSALKDVDYVLHLASPMPGKGEDFKKEYLQPAVQGTTSVLNAAKKFSTIKRIVIVSSILALVQLDALTGGKFEPREGRNQEISVDPDMEFPADPMASGGAKYHASKLLAHRATLEWVAENKPHFVVITLHPSFVFGRNLSQTSPDGVDGTNAMLWGCLYSEKPFIPAVGVDVRDVALAHVRALETKLNGNNEVQEFVLSASEKDGWSWTNIAKFAQEKYPGLGTKLEGSFDAPPPVESRRAQEILGIRWKRMEDTIASFLDHQLELRAQL</sequence>
<dbReference type="VEuPathDB" id="FungiDB:CC77DRAFT_1068311"/>
<dbReference type="InterPro" id="IPR050425">
    <property type="entry name" value="NAD(P)_dehydrat-like"/>
</dbReference>
<reference evidence="4 5" key="1">
    <citation type="submission" date="2016-05" db="EMBL/GenBank/DDBJ databases">
        <title>Comparative analysis of secretome profiles of manganese(II)-oxidizing ascomycete fungi.</title>
        <authorList>
            <consortium name="DOE Joint Genome Institute"/>
            <person name="Zeiner C.A."/>
            <person name="Purvine S.O."/>
            <person name="Zink E.M."/>
            <person name="Wu S."/>
            <person name="Pasa-Tolic L."/>
            <person name="Chaput D.L."/>
            <person name="Haridas S."/>
            <person name="Grigoriev I.V."/>
            <person name="Santelli C.M."/>
            <person name="Hansel C.M."/>
        </authorList>
    </citation>
    <scope>NUCLEOTIDE SEQUENCE [LARGE SCALE GENOMIC DNA]</scope>
    <source>
        <strain evidence="4 5">SRC1lrK2f</strain>
    </source>
</reference>
<dbReference type="EMBL" id="KV441469">
    <property type="protein sequence ID" value="OAG25695.1"/>
    <property type="molecule type" value="Genomic_DNA"/>
</dbReference>
<gene>
    <name evidence="4" type="ORF">CC77DRAFT_1068311</name>
</gene>
<keyword evidence="5" id="KW-1185">Reference proteome</keyword>
<dbReference type="PANTHER" id="PTHR10366:SF812">
    <property type="entry name" value="VPS9 DOMAIN-CONTAINING PROTEIN"/>
    <property type="match status" value="1"/>
</dbReference>
<feature type="domain" description="NAD-dependent epimerase/dehydratase" evidence="3">
    <location>
        <begin position="6"/>
        <end position="257"/>
    </location>
</feature>
<dbReference type="InterPro" id="IPR001509">
    <property type="entry name" value="Epimerase_deHydtase"/>
</dbReference>
<evidence type="ECO:0000259" key="3">
    <source>
        <dbReference type="Pfam" id="PF01370"/>
    </source>
</evidence>
<dbReference type="OMA" id="NALFWNS"/>
<organism evidence="4 5">
    <name type="scientific">Alternaria alternata</name>
    <name type="common">Alternaria rot fungus</name>
    <name type="synonym">Torula alternata</name>
    <dbReference type="NCBI Taxonomy" id="5599"/>
    <lineage>
        <taxon>Eukaryota</taxon>
        <taxon>Fungi</taxon>
        <taxon>Dikarya</taxon>
        <taxon>Ascomycota</taxon>
        <taxon>Pezizomycotina</taxon>
        <taxon>Dothideomycetes</taxon>
        <taxon>Pleosporomycetidae</taxon>
        <taxon>Pleosporales</taxon>
        <taxon>Pleosporineae</taxon>
        <taxon>Pleosporaceae</taxon>
        <taxon>Alternaria</taxon>
        <taxon>Alternaria sect. Alternaria</taxon>
        <taxon>Alternaria alternata complex</taxon>
    </lineage>
</organism>
<protein>
    <submittedName>
        <fullName evidence="4">NAD dependent epimerase/dehydratase</fullName>
    </submittedName>
</protein>
<dbReference type="SUPFAM" id="SSF51735">
    <property type="entry name" value="NAD(P)-binding Rossmann-fold domains"/>
    <property type="match status" value="1"/>
</dbReference>
<dbReference type="GeneID" id="29114672"/>
<dbReference type="RefSeq" id="XP_018391116.1">
    <property type="nucleotide sequence ID" value="XM_018529078.1"/>
</dbReference>
<dbReference type="Pfam" id="PF01370">
    <property type="entry name" value="Epimerase"/>
    <property type="match status" value="1"/>
</dbReference>